<dbReference type="EMBL" id="JAHDYR010000022">
    <property type="protein sequence ID" value="KAG9393585.1"/>
    <property type="molecule type" value="Genomic_DNA"/>
</dbReference>
<dbReference type="GO" id="GO:0005789">
    <property type="term" value="C:endoplasmic reticulum membrane"/>
    <property type="evidence" value="ECO:0007669"/>
    <property type="project" value="UniProtKB-SubCell"/>
</dbReference>
<keyword evidence="5 9" id="KW-0812">Transmembrane</keyword>
<evidence type="ECO:0000313" key="11">
    <source>
        <dbReference type="EMBL" id="KAG9393585.1"/>
    </source>
</evidence>
<feature type="transmembrane region" description="Helical" evidence="9">
    <location>
        <begin position="133"/>
        <end position="157"/>
    </location>
</feature>
<dbReference type="InterPro" id="IPR026051">
    <property type="entry name" value="ALG1-like"/>
</dbReference>
<feature type="domain" description="Glycosyltransferase subfamily 4-like N-terminal" evidence="10">
    <location>
        <begin position="83"/>
        <end position="251"/>
    </location>
</feature>
<organism evidence="11 12">
    <name type="scientific">Carpediemonas membranifera</name>
    <dbReference type="NCBI Taxonomy" id="201153"/>
    <lineage>
        <taxon>Eukaryota</taxon>
        <taxon>Metamonada</taxon>
        <taxon>Carpediemonas-like organisms</taxon>
        <taxon>Carpediemonas</taxon>
    </lineage>
</organism>
<name>A0A8J6AWW7_9EUKA</name>
<keyword evidence="7 9" id="KW-1133">Transmembrane helix</keyword>
<dbReference type="Gene3D" id="3.40.50.2000">
    <property type="entry name" value="Glycogen Phosphorylase B"/>
    <property type="match status" value="2"/>
</dbReference>
<dbReference type="GO" id="GO:0000030">
    <property type="term" value="F:mannosyltransferase activity"/>
    <property type="evidence" value="ECO:0007669"/>
    <property type="project" value="InterPro"/>
</dbReference>
<dbReference type="Proteomes" id="UP000717585">
    <property type="component" value="Unassembled WGS sequence"/>
</dbReference>
<keyword evidence="3" id="KW-0328">Glycosyltransferase</keyword>
<evidence type="ECO:0000256" key="1">
    <source>
        <dbReference type="ARBA" id="ARBA00004389"/>
    </source>
</evidence>
<dbReference type="InterPro" id="IPR028098">
    <property type="entry name" value="Glyco_trans_4-like_N"/>
</dbReference>
<evidence type="ECO:0000256" key="5">
    <source>
        <dbReference type="ARBA" id="ARBA00022692"/>
    </source>
</evidence>
<reference evidence="11" key="1">
    <citation type="submission" date="2021-05" db="EMBL/GenBank/DDBJ databases">
        <title>A free-living protist that lacks canonical eukaryotic 1 DNA replication and segregation systems.</title>
        <authorList>
            <person name="Salas-Leiva D.E."/>
            <person name="Tromer E.C."/>
            <person name="Curtis B.A."/>
            <person name="Jerlstrom-Hultqvist J."/>
            <person name="Kolisko M."/>
            <person name="Yi Z."/>
            <person name="Salas-Leiva J.S."/>
            <person name="Gallot-Lavallee L."/>
            <person name="Kops G.J.P.L."/>
            <person name="Archibald J.M."/>
            <person name="Simpson A.G.B."/>
            <person name="Roger A.J."/>
        </authorList>
    </citation>
    <scope>NUCLEOTIDE SEQUENCE</scope>
    <source>
        <strain evidence="11">BICM</strain>
    </source>
</reference>
<evidence type="ECO:0000256" key="8">
    <source>
        <dbReference type="ARBA" id="ARBA00023136"/>
    </source>
</evidence>
<evidence type="ECO:0000256" key="7">
    <source>
        <dbReference type="ARBA" id="ARBA00022989"/>
    </source>
</evidence>
<dbReference type="PANTHER" id="PTHR13036:SF0">
    <property type="entry name" value="CHITOBIOSYLDIPHOSPHODOLICHOL BETA-MANNOSYLTRANSFERASE"/>
    <property type="match status" value="1"/>
</dbReference>
<protein>
    <submittedName>
        <fullName evidence="11">Glycosyl transferase 4-like domain</fullName>
    </submittedName>
</protein>
<comment type="pathway">
    <text evidence="2">Protein modification; protein glycosylation.</text>
</comment>
<dbReference type="OrthoDB" id="614844at2759"/>
<evidence type="ECO:0000256" key="4">
    <source>
        <dbReference type="ARBA" id="ARBA00022679"/>
    </source>
</evidence>
<accession>A0A8J6AWW7</accession>
<evidence type="ECO:0000259" key="10">
    <source>
        <dbReference type="Pfam" id="PF13579"/>
    </source>
</evidence>
<keyword evidence="12" id="KW-1185">Reference proteome</keyword>
<dbReference type="PANTHER" id="PTHR13036">
    <property type="entry name" value="BETA1,4 MANNOSYLTRANSFERASE"/>
    <property type="match status" value="1"/>
</dbReference>
<comment type="caution">
    <text evidence="11">The sequence shown here is derived from an EMBL/GenBank/DDBJ whole genome shotgun (WGS) entry which is preliminary data.</text>
</comment>
<dbReference type="Pfam" id="PF13579">
    <property type="entry name" value="Glyco_trans_4_4"/>
    <property type="match status" value="1"/>
</dbReference>
<dbReference type="SUPFAM" id="SSF53756">
    <property type="entry name" value="UDP-Glycosyltransferase/glycogen phosphorylase"/>
    <property type="match status" value="1"/>
</dbReference>
<dbReference type="AlphaFoldDB" id="A0A8J6AWW7"/>
<evidence type="ECO:0000256" key="2">
    <source>
        <dbReference type="ARBA" id="ARBA00004922"/>
    </source>
</evidence>
<comment type="subcellular location">
    <subcellularLocation>
        <location evidence="1">Endoplasmic reticulum membrane</location>
        <topology evidence="1">Single-pass membrane protein</topology>
    </subcellularLocation>
</comment>
<evidence type="ECO:0000256" key="6">
    <source>
        <dbReference type="ARBA" id="ARBA00022824"/>
    </source>
</evidence>
<proteinExistence type="predicted"/>
<sequence length="518" mass="58438">MTDVIEIPIKPLMMDSIAIPRVRAQSVDVEAMRRRIQPNYLDPDALTRPRTYSIDSPRRVNKGHVIVLIVGDAGRAIRMQYHALSLAEQKFKVSLVGLAGTPLIKELQPFIHNEMVKVLRYSIPFTKQVGKTWYFLTIPFKLFFQALFLILTLFLIAGRPTHILVQTPPAVPALPIAWLAARRHRSRLVIDWHNFGYTMLGLRFGMSHPLVLVYAVIEKYFGRKADACFAVSRHMAERIRAKFGVSDSIVVYDKPGSVFYRRDNALAHSLFHRLGLLVEENHTRLIYRSPTDKDISRPSLFTLADASNTRVGPMLLMSSTTWTADEDNIALIDGLAKLDKKLIEAGTKPGLKLVCVITGNGPMLHEGVARIKEHRLKHVRIHTAWLTNEDYALLAGVSDVSINLHTSSSGVDLPITVQDMFGSGLPVISVDYPTIHEVLKPEYGIVMGKGPIADEVCSTMFELLKEGRGTGSRLYTMRQSIVKRFGDQHNKDRSDRWDRNWRMTAFSAFRTSGTRKTD</sequence>
<keyword evidence="6" id="KW-0256">Endoplasmic reticulum</keyword>
<keyword evidence="4 11" id="KW-0808">Transferase</keyword>
<gene>
    <name evidence="11" type="ORF">J8273_4884</name>
</gene>
<keyword evidence="8 9" id="KW-0472">Membrane</keyword>
<evidence type="ECO:0000313" key="12">
    <source>
        <dbReference type="Proteomes" id="UP000717585"/>
    </source>
</evidence>
<evidence type="ECO:0000256" key="9">
    <source>
        <dbReference type="SAM" id="Phobius"/>
    </source>
</evidence>
<evidence type="ECO:0000256" key="3">
    <source>
        <dbReference type="ARBA" id="ARBA00022676"/>
    </source>
</evidence>